<protein>
    <submittedName>
        <fullName evidence="1">Uncharacterized protein</fullName>
    </submittedName>
</protein>
<accession>A0AAQ3JM82</accession>
<keyword evidence="2" id="KW-1185">Reference proteome</keyword>
<dbReference type="EMBL" id="CP136890">
    <property type="protein sequence ID" value="WOK92172.1"/>
    <property type="molecule type" value="Genomic_DNA"/>
</dbReference>
<organism evidence="1 2">
    <name type="scientific">Canna indica</name>
    <name type="common">Indian-shot</name>
    <dbReference type="NCBI Taxonomy" id="4628"/>
    <lineage>
        <taxon>Eukaryota</taxon>
        <taxon>Viridiplantae</taxon>
        <taxon>Streptophyta</taxon>
        <taxon>Embryophyta</taxon>
        <taxon>Tracheophyta</taxon>
        <taxon>Spermatophyta</taxon>
        <taxon>Magnoliopsida</taxon>
        <taxon>Liliopsida</taxon>
        <taxon>Zingiberales</taxon>
        <taxon>Cannaceae</taxon>
        <taxon>Canna</taxon>
    </lineage>
</organism>
<evidence type="ECO:0000313" key="1">
    <source>
        <dbReference type="EMBL" id="WOK92172.1"/>
    </source>
</evidence>
<evidence type="ECO:0000313" key="2">
    <source>
        <dbReference type="Proteomes" id="UP001327560"/>
    </source>
</evidence>
<reference evidence="1 2" key="1">
    <citation type="submission" date="2023-10" db="EMBL/GenBank/DDBJ databases">
        <title>Chromosome-scale genome assembly provides insights into flower coloration mechanisms of Canna indica.</title>
        <authorList>
            <person name="Li C."/>
        </authorList>
    </citation>
    <scope>NUCLEOTIDE SEQUENCE [LARGE SCALE GENOMIC DNA]</scope>
    <source>
        <tissue evidence="1">Flower</tissue>
    </source>
</reference>
<gene>
    <name evidence="1" type="ORF">Cni_G00863</name>
</gene>
<name>A0AAQ3JM82_9LILI</name>
<dbReference type="AlphaFoldDB" id="A0AAQ3JM82"/>
<dbReference type="Proteomes" id="UP001327560">
    <property type="component" value="Chromosome 1"/>
</dbReference>
<sequence>MHAYIHHSYIERPKHGFKSFCSLQQAKTMQEKQFTGRSKDSSSSKALFILTGDVSEWVSRSLRQSPLAIIVEEHTLQVQELSKKTSYKRVLFGKRVCNKNLCF</sequence>
<proteinExistence type="predicted"/>